<dbReference type="EMBL" id="POTX01000135">
    <property type="protein sequence ID" value="PZF92727.1"/>
    <property type="molecule type" value="Genomic_DNA"/>
</dbReference>
<gene>
    <name evidence="1" type="ORF">C1I93_19005</name>
</gene>
<reference evidence="1 2" key="1">
    <citation type="submission" date="2018-01" db="EMBL/GenBank/DDBJ databases">
        <title>Draft genome sequence of Jishengella endophytica.</title>
        <authorList>
            <person name="Sahin N."/>
            <person name="Ay H."/>
            <person name="Saygin H."/>
        </authorList>
    </citation>
    <scope>NUCLEOTIDE SEQUENCE [LARGE SCALE GENOMIC DNA]</scope>
    <source>
        <strain evidence="1 2">DSM 45430</strain>
    </source>
</reference>
<proteinExistence type="predicted"/>
<accession>A0A2W2CXQ7</accession>
<dbReference type="OrthoDB" id="4775568at2"/>
<protein>
    <submittedName>
        <fullName evidence="1">Uncharacterized protein</fullName>
    </submittedName>
</protein>
<evidence type="ECO:0000313" key="2">
    <source>
        <dbReference type="Proteomes" id="UP000248627"/>
    </source>
</evidence>
<evidence type="ECO:0000313" key="1">
    <source>
        <dbReference type="EMBL" id="PZF92727.1"/>
    </source>
</evidence>
<organism evidence="1 2">
    <name type="scientific">Micromonospora endophytica</name>
    <dbReference type="NCBI Taxonomy" id="515350"/>
    <lineage>
        <taxon>Bacteria</taxon>
        <taxon>Bacillati</taxon>
        <taxon>Actinomycetota</taxon>
        <taxon>Actinomycetes</taxon>
        <taxon>Micromonosporales</taxon>
        <taxon>Micromonosporaceae</taxon>
        <taxon>Micromonospora</taxon>
    </lineage>
</organism>
<dbReference type="AlphaFoldDB" id="A0A2W2CXQ7"/>
<name>A0A2W2CXQ7_9ACTN</name>
<keyword evidence="2" id="KW-1185">Reference proteome</keyword>
<dbReference type="Proteomes" id="UP000248627">
    <property type="component" value="Unassembled WGS sequence"/>
</dbReference>
<comment type="caution">
    <text evidence="1">The sequence shown here is derived from an EMBL/GenBank/DDBJ whole genome shotgun (WGS) entry which is preliminary data.</text>
</comment>
<sequence>MVVNDEASGRARPWWRVLRLAVVGLWLVTASVAWWTAPREQSYEQARADLAAGRVTAYEWGYHWDVDVRPAWFPNPTMASAGTLGPLFQWRTPDGRVWWTDTTRFDQVEVTGTVEKSDYSGPGAVGVAQEIRSAGLEDRYGEIRPYSTVLTAAGLVFTVVFLGVVVAGPAPVLGTRWFWFWLVSGVPYGLGLLFWLAREHPWSGTAAATATTSGGPRERDRGLLGFAIGAVAAILLSLVSLALHEVLGDRWIPLSNR</sequence>